<dbReference type="EMBL" id="QZKU01000084">
    <property type="protein sequence ID" value="RJP19826.1"/>
    <property type="molecule type" value="Genomic_DNA"/>
</dbReference>
<protein>
    <submittedName>
        <fullName evidence="2">Carboxymuconolactone decarboxylase family protein</fullName>
    </submittedName>
</protein>
<dbReference type="NCBIfam" id="TIGR00778">
    <property type="entry name" value="ahpD_dom"/>
    <property type="match status" value="1"/>
</dbReference>
<sequence>MDEKDREKLERIIDDRKKAHQYLVSKGSRVYRTFLDLEKEAFSSGNLEKKYKELVALGISIVINCESCIEWHTAQALKAGASEEQVLEAIEVGIEMGGGPATVSSRFALKALEYHGGKK</sequence>
<dbReference type="InterPro" id="IPR003779">
    <property type="entry name" value="CMD-like"/>
</dbReference>
<accession>A0A3A4NP54</accession>
<dbReference type="PANTHER" id="PTHR33930">
    <property type="entry name" value="ALKYL HYDROPEROXIDE REDUCTASE AHPD"/>
    <property type="match status" value="1"/>
</dbReference>
<feature type="domain" description="Carboxymuconolactone decarboxylase-like" evidence="1">
    <location>
        <begin position="30"/>
        <end position="110"/>
    </location>
</feature>
<dbReference type="AlphaFoldDB" id="A0A3A4NP54"/>
<dbReference type="SUPFAM" id="SSF69118">
    <property type="entry name" value="AhpD-like"/>
    <property type="match status" value="1"/>
</dbReference>
<gene>
    <name evidence="2" type="ORF">C4520_12115</name>
</gene>
<organism evidence="2 3">
    <name type="scientific">Abyssobacteria bacterium (strain SURF_5)</name>
    <dbReference type="NCBI Taxonomy" id="2093360"/>
    <lineage>
        <taxon>Bacteria</taxon>
        <taxon>Pseudomonadati</taxon>
        <taxon>Candidatus Hydrogenedentota</taxon>
        <taxon>Candidatus Abyssobacteria</taxon>
    </lineage>
</organism>
<dbReference type="PANTHER" id="PTHR33930:SF2">
    <property type="entry name" value="BLR3452 PROTEIN"/>
    <property type="match status" value="1"/>
</dbReference>
<evidence type="ECO:0000313" key="3">
    <source>
        <dbReference type="Proteomes" id="UP000265882"/>
    </source>
</evidence>
<evidence type="ECO:0000259" key="1">
    <source>
        <dbReference type="Pfam" id="PF02627"/>
    </source>
</evidence>
<dbReference type="GO" id="GO:0051920">
    <property type="term" value="F:peroxiredoxin activity"/>
    <property type="evidence" value="ECO:0007669"/>
    <property type="project" value="InterPro"/>
</dbReference>
<dbReference type="InterPro" id="IPR004675">
    <property type="entry name" value="AhpD_core"/>
</dbReference>
<dbReference type="Proteomes" id="UP000265882">
    <property type="component" value="Unassembled WGS sequence"/>
</dbReference>
<evidence type="ECO:0000313" key="2">
    <source>
        <dbReference type="EMBL" id="RJP19826.1"/>
    </source>
</evidence>
<dbReference type="Pfam" id="PF02627">
    <property type="entry name" value="CMD"/>
    <property type="match status" value="1"/>
</dbReference>
<comment type="caution">
    <text evidence="2">The sequence shown here is derived from an EMBL/GenBank/DDBJ whole genome shotgun (WGS) entry which is preliminary data.</text>
</comment>
<proteinExistence type="predicted"/>
<dbReference type="Gene3D" id="1.20.1290.10">
    <property type="entry name" value="AhpD-like"/>
    <property type="match status" value="1"/>
</dbReference>
<name>A0A3A4NP54_ABYX5</name>
<dbReference type="InterPro" id="IPR029032">
    <property type="entry name" value="AhpD-like"/>
</dbReference>
<reference evidence="2 3" key="1">
    <citation type="journal article" date="2017" name="ISME J.">
        <title>Energy and carbon metabolisms in a deep terrestrial subsurface fluid microbial community.</title>
        <authorList>
            <person name="Momper L."/>
            <person name="Jungbluth S.P."/>
            <person name="Lee M.D."/>
            <person name="Amend J.P."/>
        </authorList>
    </citation>
    <scope>NUCLEOTIDE SEQUENCE [LARGE SCALE GENOMIC DNA]</scope>
    <source>
        <strain evidence="2">SURF_5</strain>
    </source>
</reference>